<dbReference type="CDD" id="cd05233">
    <property type="entry name" value="SDR_c"/>
    <property type="match status" value="1"/>
</dbReference>
<evidence type="ECO:0000313" key="4">
    <source>
        <dbReference type="Proteomes" id="UP000305131"/>
    </source>
</evidence>
<protein>
    <submittedName>
        <fullName evidence="3">SDR family oxidoreductase</fullName>
    </submittedName>
</protein>
<dbReference type="EMBL" id="VAUP01000022">
    <property type="protein sequence ID" value="TLX43220.1"/>
    <property type="molecule type" value="Genomic_DNA"/>
</dbReference>
<dbReference type="SMART" id="SM00822">
    <property type="entry name" value="PKS_KR"/>
    <property type="match status" value="1"/>
</dbReference>
<evidence type="ECO:0000259" key="2">
    <source>
        <dbReference type="SMART" id="SM00822"/>
    </source>
</evidence>
<sequence length="255" mass="25924">MAADLDLSGKVALVTGAASGIGLAAAQILARQGAHVVLSDRDGAAAEAAAQALRAEGARASSQAFDVTDEAAVGEGVAYLLAVHGRVDILVNNAGLSIRKGIAELALSDWEKVFAVNVTGAFLTTRAVVPAMRAQGAGAIVNIASIMGLSGGGPYPNPAYQASKGAIVNFTRALAVELAPAGIRVNAVAPTWVRTPFIAPLMNDAEQLARIEALMPMGRIAEPEEVADAVLFLASSMASMVTGHILPVDGGFLCQ</sequence>
<reference evidence="3 4" key="1">
    <citation type="submission" date="2019-05" db="EMBL/GenBank/DDBJ databases">
        <authorList>
            <person name="Zhou X."/>
        </authorList>
    </citation>
    <scope>NUCLEOTIDE SEQUENCE [LARGE SCALE GENOMIC DNA]</scope>
    <source>
        <strain evidence="3 4">DSM 432</strain>
    </source>
</reference>
<dbReference type="InterPro" id="IPR002347">
    <property type="entry name" value="SDR_fam"/>
</dbReference>
<evidence type="ECO:0000256" key="1">
    <source>
        <dbReference type="ARBA" id="ARBA00006484"/>
    </source>
</evidence>
<dbReference type="GO" id="GO:0016616">
    <property type="term" value="F:oxidoreductase activity, acting on the CH-OH group of donors, NAD or NADP as acceptor"/>
    <property type="evidence" value="ECO:0007669"/>
    <property type="project" value="TreeGrafter"/>
</dbReference>
<dbReference type="FunFam" id="3.40.50.720:FF:000084">
    <property type="entry name" value="Short-chain dehydrogenase reductase"/>
    <property type="match status" value="1"/>
</dbReference>
<dbReference type="InterPro" id="IPR057326">
    <property type="entry name" value="KR_dom"/>
</dbReference>
<gene>
    <name evidence="3" type="ORF">FBQ73_11345</name>
</gene>
<dbReference type="PANTHER" id="PTHR42760">
    <property type="entry name" value="SHORT-CHAIN DEHYDROGENASES/REDUCTASES FAMILY MEMBER"/>
    <property type="match status" value="1"/>
</dbReference>
<dbReference type="SUPFAM" id="SSF51735">
    <property type="entry name" value="NAD(P)-binding Rossmann-fold domains"/>
    <property type="match status" value="1"/>
</dbReference>
<dbReference type="GeneID" id="95774050"/>
<dbReference type="AlphaFoldDB" id="A0A6C1KGA4"/>
<accession>A0A6C1KGA4</accession>
<dbReference type="GO" id="GO:0030497">
    <property type="term" value="P:fatty acid elongation"/>
    <property type="evidence" value="ECO:0007669"/>
    <property type="project" value="TreeGrafter"/>
</dbReference>
<dbReference type="PANTHER" id="PTHR42760:SF135">
    <property type="entry name" value="BLL7886 PROTEIN"/>
    <property type="match status" value="1"/>
</dbReference>
<dbReference type="InterPro" id="IPR036291">
    <property type="entry name" value="NAD(P)-bd_dom_sf"/>
</dbReference>
<evidence type="ECO:0000313" key="3">
    <source>
        <dbReference type="EMBL" id="TLX43220.1"/>
    </source>
</evidence>
<dbReference type="RefSeq" id="WP_138399574.1">
    <property type="nucleotide sequence ID" value="NZ_JBAFVI010000002.1"/>
</dbReference>
<dbReference type="PRINTS" id="PR00080">
    <property type="entry name" value="SDRFAMILY"/>
</dbReference>
<feature type="domain" description="Ketoreductase" evidence="2">
    <location>
        <begin position="10"/>
        <end position="191"/>
    </location>
</feature>
<dbReference type="OrthoDB" id="9805986at2"/>
<organism evidence="3 4">
    <name type="scientific">Xanthobacter autotrophicus</name>
    <dbReference type="NCBI Taxonomy" id="280"/>
    <lineage>
        <taxon>Bacteria</taxon>
        <taxon>Pseudomonadati</taxon>
        <taxon>Pseudomonadota</taxon>
        <taxon>Alphaproteobacteria</taxon>
        <taxon>Hyphomicrobiales</taxon>
        <taxon>Xanthobacteraceae</taxon>
        <taxon>Xanthobacter</taxon>
    </lineage>
</organism>
<dbReference type="Gene3D" id="3.40.50.720">
    <property type="entry name" value="NAD(P)-binding Rossmann-like Domain"/>
    <property type="match status" value="1"/>
</dbReference>
<proteinExistence type="inferred from homology"/>
<name>A0A6C1KGA4_XANAU</name>
<dbReference type="Pfam" id="PF13561">
    <property type="entry name" value="adh_short_C2"/>
    <property type="match status" value="1"/>
</dbReference>
<dbReference type="PRINTS" id="PR00081">
    <property type="entry name" value="GDHRDH"/>
</dbReference>
<dbReference type="NCBIfam" id="NF005559">
    <property type="entry name" value="PRK07231.1"/>
    <property type="match status" value="1"/>
</dbReference>
<comment type="similarity">
    <text evidence="1">Belongs to the short-chain dehydrogenases/reductases (SDR) family.</text>
</comment>
<comment type="caution">
    <text evidence="3">The sequence shown here is derived from an EMBL/GenBank/DDBJ whole genome shotgun (WGS) entry which is preliminary data.</text>
</comment>
<dbReference type="Proteomes" id="UP000305131">
    <property type="component" value="Unassembled WGS sequence"/>
</dbReference>